<keyword evidence="2" id="KW-1185">Reference proteome</keyword>
<dbReference type="EMBL" id="JANUCP010000001">
    <property type="protein sequence ID" value="MCS3918040.1"/>
    <property type="molecule type" value="Genomic_DNA"/>
</dbReference>
<evidence type="ECO:0000313" key="1">
    <source>
        <dbReference type="EMBL" id="MCS3918040.1"/>
    </source>
</evidence>
<gene>
    <name evidence="1" type="ORF">M2350_000437</name>
</gene>
<name>A0ABT2EM88_9BACT</name>
<sequence>MALMVNSVGDAILTDMKAIVRQTLQSLVANFVNILCQPLQFAFYPDLDMGK</sequence>
<accession>A0ABT2EM88</accession>
<reference evidence="1 2" key="1">
    <citation type="submission" date="2022-08" db="EMBL/GenBank/DDBJ databases">
        <title>Bacterial and archaeal communities from various locations to study Microbial Dark Matter (Phase II).</title>
        <authorList>
            <person name="Stepanauskas R."/>
        </authorList>
    </citation>
    <scope>NUCLEOTIDE SEQUENCE [LARGE SCALE GENOMIC DNA]</scope>
    <source>
        <strain evidence="1 2">PD1</strain>
    </source>
</reference>
<comment type="caution">
    <text evidence="1">The sequence shown here is derived from an EMBL/GenBank/DDBJ whole genome shotgun (WGS) entry which is preliminary data.</text>
</comment>
<organism evidence="1 2">
    <name type="scientific">Candidatus Fervidibacter sacchari</name>
    <dbReference type="NCBI Taxonomy" id="1448929"/>
    <lineage>
        <taxon>Bacteria</taxon>
        <taxon>Candidatus Fervidibacterota</taxon>
        <taxon>Candidatus Fervidibacter</taxon>
    </lineage>
</organism>
<proteinExistence type="predicted"/>
<evidence type="ECO:0000313" key="2">
    <source>
        <dbReference type="Proteomes" id="UP001204798"/>
    </source>
</evidence>
<dbReference type="Proteomes" id="UP001204798">
    <property type="component" value="Unassembled WGS sequence"/>
</dbReference>
<protein>
    <submittedName>
        <fullName evidence="1">Uncharacterized protein</fullName>
    </submittedName>
</protein>